<dbReference type="InterPro" id="IPR043519">
    <property type="entry name" value="NT_sf"/>
</dbReference>
<dbReference type="InterPro" id="IPR052038">
    <property type="entry name" value="Type-VII_TA_antitoxin"/>
</dbReference>
<evidence type="ECO:0000256" key="5">
    <source>
        <dbReference type="ARBA" id="ARBA00022723"/>
    </source>
</evidence>
<dbReference type="PANTHER" id="PTHR33571">
    <property type="entry name" value="SSL8005 PROTEIN"/>
    <property type="match status" value="1"/>
</dbReference>
<dbReference type="EMBL" id="CYXP01000008">
    <property type="protein sequence ID" value="CUN28860.1"/>
    <property type="molecule type" value="Genomic_DNA"/>
</dbReference>
<keyword evidence="5" id="KW-0479">Metal-binding</keyword>
<dbReference type="GO" id="GO:0016779">
    <property type="term" value="F:nucleotidyltransferase activity"/>
    <property type="evidence" value="ECO:0007669"/>
    <property type="project" value="UniProtKB-KW"/>
</dbReference>
<sequence length="98" mass="11074">MNKQSVISLLRKAKQPLSQSCGVKQLGLFGSTVRESNTESSDVDILIDFEDDKETYSNFLLACEMLEKLFDRLKVDIVTLKGLSPFIGQQILKEVEYV</sequence>
<proteinExistence type="inferred from homology"/>
<evidence type="ECO:0000313" key="12">
    <source>
        <dbReference type="Proteomes" id="UP000095591"/>
    </source>
</evidence>
<keyword evidence="7" id="KW-0067">ATP-binding</keyword>
<dbReference type="InterPro" id="IPR002934">
    <property type="entry name" value="Polymerase_NTP_transf_dom"/>
</dbReference>
<dbReference type="Proteomes" id="UP000095591">
    <property type="component" value="Unassembled WGS sequence"/>
</dbReference>
<protein>
    <submittedName>
        <fullName evidence="11">Nucleotidyltransferase domain</fullName>
    </submittedName>
</protein>
<dbReference type="AlphaFoldDB" id="A0A173VQ07"/>
<comment type="cofactor">
    <cofactor evidence="1">
        <name>Mg(2+)</name>
        <dbReference type="ChEBI" id="CHEBI:18420"/>
    </cofactor>
</comment>
<keyword evidence="2" id="KW-1277">Toxin-antitoxin system</keyword>
<dbReference type="RefSeq" id="WP_057319823.1">
    <property type="nucleotide sequence ID" value="NZ_CYXP01000008.1"/>
</dbReference>
<keyword evidence="6" id="KW-0547">Nucleotide-binding</keyword>
<evidence type="ECO:0000256" key="3">
    <source>
        <dbReference type="ARBA" id="ARBA00022679"/>
    </source>
</evidence>
<evidence type="ECO:0000256" key="2">
    <source>
        <dbReference type="ARBA" id="ARBA00022649"/>
    </source>
</evidence>
<evidence type="ECO:0000256" key="6">
    <source>
        <dbReference type="ARBA" id="ARBA00022741"/>
    </source>
</evidence>
<keyword evidence="8" id="KW-0460">Magnesium</keyword>
<evidence type="ECO:0000313" key="11">
    <source>
        <dbReference type="EMBL" id="CUN28860.1"/>
    </source>
</evidence>
<evidence type="ECO:0000256" key="7">
    <source>
        <dbReference type="ARBA" id="ARBA00022840"/>
    </source>
</evidence>
<evidence type="ECO:0000256" key="9">
    <source>
        <dbReference type="ARBA" id="ARBA00038276"/>
    </source>
</evidence>
<dbReference type="CDD" id="cd05403">
    <property type="entry name" value="NT_KNTase_like"/>
    <property type="match status" value="1"/>
</dbReference>
<evidence type="ECO:0000256" key="4">
    <source>
        <dbReference type="ARBA" id="ARBA00022695"/>
    </source>
</evidence>
<evidence type="ECO:0000256" key="8">
    <source>
        <dbReference type="ARBA" id="ARBA00022842"/>
    </source>
</evidence>
<dbReference type="Gene3D" id="3.30.460.10">
    <property type="entry name" value="Beta Polymerase, domain 2"/>
    <property type="match status" value="1"/>
</dbReference>
<evidence type="ECO:0000259" key="10">
    <source>
        <dbReference type="Pfam" id="PF01909"/>
    </source>
</evidence>
<dbReference type="SUPFAM" id="SSF81301">
    <property type="entry name" value="Nucleotidyltransferase"/>
    <property type="match status" value="1"/>
</dbReference>
<keyword evidence="4" id="KW-0548">Nucleotidyltransferase</keyword>
<keyword evidence="3 11" id="KW-0808">Transferase</keyword>
<feature type="domain" description="Polymerase nucleotidyl transferase" evidence="10">
    <location>
        <begin position="11"/>
        <end position="97"/>
    </location>
</feature>
<evidence type="ECO:0000256" key="1">
    <source>
        <dbReference type="ARBA" id="ARBA00001946"/>
    </source>
</evidence>
<comment type="similarity">
    <text evidence="9">Belongs to the MntA antitoxin family.</text>
</comment>
<dbReference type="PANTHER" id="PTHR33571:SF14">
    <property type="entry name" value="PROTEIN ADENYLYLTRANSFERASE MJ0435-RELATED"/>
    <property type="match status" value="1"/>
</dbReference>
<reference evidence="11 12" key="1">
    <citation type="submission" date="2015-09" db="EMBL/GenBank/DDBJ databases">
        <authorList>
            <consortium name="Pathogen Informatics"/>
        </authorList>
    </citation>
    <scope>NUCLEOTIDE SEQUENCE [LARGE SCALE GENOMIC DNA]</scope>
    <source>
        <strain evidence="11 12">2789STDY5608872</strain>
    </source>
</reference>
<dbReference type="GO" id="GO:0046872">
    <property type="term" value="F:metal ion binding"/>
    <property type="evidence" value="ECO:0007669"/>
    <property type="project" value="UniProtKB-KW"/>
</dbReference>
<gene>
    <name evidence="11" type="ORF">ERS852429_03318</name>
</gene>
<dbReference type="GO" id="GO:0005524">
    <property type="term" value="F:ATP binding"/>
    <property type="evidence" value="ECO:0007669"/>
    <property type="project" value="UniProtKB-KW"/>
</dbReference>
<organism evidence="11 12">
    <name type="scientific">Parabacteroides distasonis</name>
    <dbReference type="NCBI Taxonomy" id="823"/>
    <lineage>
        <taxon>Bacteria</taxon>
        <taxon>Pseudomonadati</taxon>
        <taxon>Bacteroidota</taxon>
        <taxon>Bacteroidia</taxon>
        <taxon>Bacteroidales</taxon>
        <taxon>Tannerellaceae</taxon>
        <taxon>Parabacteroides</taxon>
    </lineage>
</organism>
<dbReference type="Pfam" id="PF01909">
    <property type="entry name" value="NTP_transf_2"/>
    <property type="match status" value="1"/>
</dbReference>
<name>A0A173VQ07_PARDI</name>
<accession>A0A173VQ07</accession>